<proteinExistence type="inferred from homology"/>
<evidence type="ECO:0000313" key="4">
    <source>
        <dbReference type="EMBL" id="SCL57664.1"/>
    </source>
</evidence>
<dbReference type="PROSITE" id="PS50263">
    <property type="entry name" value="CN_HYDROLASE"/>
    <property type="match status" value="1"/>
</dbReference>
<dbReference type="InterPro" id="IPR050345">
    <property type="entry name" value="Aliph_Amidase/BUP"/>
</dbReference>
<dbReference type="RefSeq" id="WP_217628831.1">
    <property type="nucleotide sequence ID" value="NZ_BMMJ01000013.1"/>
</dbReference>
<dbReference type="Proteomes" id="UP000198937">
    <property type="component" value="Unassembled WGS sequence"/>
</dbReference>
<dbReference type="GO" id="GO:0050126">
    <property type="term" value="F:N-carbamoylputrescine amidase activity"/>
    <property type="evidence" value="ECO:0007669"/>
    <property type="project" value="TreeGrafter"/>
</dbReference>
<dbReference type="Pfam" id="PF00795">
    <property type="entry name" value="CN_hydrolase"/>
    <property type="match status" value="1"/>
</dbReference>
<dbReference type="GO" id="GO:0033388">
    <property type="term" value="P:putrescine biosynthetic process from arginine"/>
    <property type="evidence" value="ECO:0007669"/>
    <property type="project" value="TreeGrafter"/>
</dbReference>
<feature type="domain" description="CN hydrolase" evidence="3">
    <location>
        <begin position="35"/>
        <end position="292"/>
    </location>
</feature>
<keyword evidence="5" id="KW-1185">Reference proteome</keyword>
<dbReference type="CDD" id="cd07197">
    <property type="entry name" value="nitrilase"/>
    <property type="match status" value="1"/>
</dbReference>
<dbReference type="InterPro" id="IPR003010">
    <property type="entry name" value="C-N_Hydrolase"/>
</dbReference>
<name>A0A1C6UUA5_9ACTN</name>
<protein>
    <submittedName>
        <fullName evidence="4">Predicted amidohydrolase</fullName>
    </submittedName>
</protein>
<dbReference type="PANTHER" id="PTHR43674:SF2">
    <property type="entry name" value="BETA-UREIDOPROPIONASE"/>
    <property type="match status" value="1"/>
</dbReference>
<evidence type="ECO:0000256" key="1">
    <source>
        <dbReference type="ARBA" id="ARBA00010613"/>
    </source>
</evidence>
<dbReference type="InterPro" id="IPR001110">
    <property type="entry name" value="UPF0012_CS"/>
</dbReference>
<accession>A0A1C6UUA5</accession>
<dbReference type="STRING" id="683228.GA0070617_3590"/>
<evidence type="ECO:0000256" key="2">
    <source>
        <dbReference type="ARBA" id="ARBA00022801"/>
    </source>
</evidence>
<dbReference type="PROSITE" id="PS01227">
    <property type="entry name" value="UPF0012"/>
    <property type="match status" value="1"/>
</dbReference>
<dbReference type="InterPro" id="IPR036526">
    <property type="entry name" value="C-N_Hydrolase_sf"/>
</dbReference>
<organism evidence="4 5">
    <name type="scientific">Micromonospora yangpuensis</name>
    <dbReference type="NCBI Taxonomy" id="683228"/>
    <lineage>
        <taxon>Bacteria</taxon>
        <taxon>Bacillati</taxon>
        <taxon>Actinomycetota</taxon>
        <taxon>Actinomycetes</taxon>
        <taxon>Micromonosporales</taxon>
        <taxon>Micromonosporaceae</taxon>
        <taxon>Micromonospora</taxon>
    </lineage>
</organism>
<dbReference type="EMBL" id="FMIA01000002">
    <property type="protein sequence ID" value="SCL57664.1"/>
    <property type="molecule type" value="Genomic_DNA"/>
</dbReference>
<dbReference type="SUPFAM" id="SSF56317">
    <property type="entry name" value="Carbon-nitrogen hydrolase"/>
    <property type="match status" value="1"/>
</dbReference>
<dbReference type="PANTHER" id="PTHR43674">
    <property type="entry name" value="NITRILASE C965.09-RELATED"/>
    <property type="match status" value="1"/>
</dbReference>
<comment type="similarity">
    <text evidence="1">Belongs to the carbon-nitrogen hydrolase superfamily. NIT1/NIT2 family.</text>
</comment>
<evidence type="ECO:0000259" key="3">
    <source>
        <dbReference type="PROSITE" id="PS50263"/>
    </source>
</evidence>
<dbReference type="AlphaFoldDB" id="A0A1C6UUA5"/>
<evidence type="ECO:0000313" key="5">
    <source>
        <dbReference type="Proteomes" id="UP000198937"/>
    </source>
</evidence>
<reference evidence="4 5" key="1">
    <citation type="submission" date="2016-06" db="EMBL/GenBank/DDBJ databases">
        <authorList>
            <person name="Kjaerup R.B."/>
            <person name="Dalgaard T.S."/>
            <person name="Juul-Madsen H.R."/>
        </authorList>
    </citation>
    <scope>NUCLEOTIDE SEQUENCE [LARGE SCALE GENOMIC DNA]</scope>
    <source>
        <strain evidence="4 5">DSM 45577</strain>
    </source>
</reference>
<keyword evidence="2 4" id="KW-0378">Hydrolase</keyword>
<gene>
    <name evidence="4" type="ORF">GA0070617_3590</name>
</gene>
<sequence length="334" mass="34616">MTDLPSSPPVPSPVPLPAGPSRLPVELSRLPVEPLRLAVVQARAVPGQVAENSRRAAAGALRAARRDARLVVLPELHLCGYDLPGVTAAAVAADESGWVVDDRLAPVVEVAVDRDVTVLVGAAVRHPDGRLTNSLLVVAATGVRVGYDKQHLWHDERALFTPGRTGGPVPGRAGGPAPGRAGGALVAVDGWQVAPAICYDMSFPEHARAAALAGAHAYLCASAFAAGAEHRAAIYLAARALENTCYTAFVNPVGGPPDRPCRGGTALWAPDGRRVAAVPGTGAALLRCDLDPADLVRVRAFLRMLAELPPEPGPGGRWGVRDGQAGYLARALMP</sequence>
<dbReference type="Gene3D" id="3.60.110.10">
    <property type="entry name" value="Carbon-nitrogen hydrolase"/>
    <property type="match status" value="1"/>
</dbReference>